<proteinExistence type="predicted"/>
<comment type="caution">
    <text evidence="1">The sequence shown here is derived from an EMBL/GenBank/DDBJ whole genome shotgun (WGS) entry which is preliminary data.</text>
</comment>
<name>A0A8H5GLE3_9AGAR</name>
<dbReference type="EMBL" id="JAACJM010000020">
    <property type="protein sequence ID" value="KAF5367082.1"/>
    <property type="molecule type" value="Genomic_DNA"/>
</dbReference>
<keyword evidence="2" id="KW-1185">Reference proteome</keyword>
<gene>
    <name evidence="1" type="ORF">D9758_004026</name>
</gene>
<sequence length="217" mass="24250">MNAPSTITIQEEQPDNPIARNALERALLKLPAGTVVSSTFFPSDEEMNEKICRDYASIITIGVTRLSGTSDNPEETNLIVVGLKPTKGDKTPIWTIPIPHTVPAQFIRLWDGGMRNYGLFCLDFVDSDDVLVSLPEGCKLIPDGWPQESALRSWEEGYSRGHPENPVVPGTEWFGIPSDVSCRLVRDGLEDLWFHTPHIPNHQHHQAVRMTMRRPSG</sequence>
<evidence type="ECO:0000313" key="1">
    <source>
        <dbReference type="EMBL" id="KAF5367082.1"/>
    </source>
</evidence>
<organism evidence="1 2">
    <name type="scientific">Tetrapyrgos nigripes</name>
    <dbReference type="NCBI Taxonomy" id="182062"/>
    <lineage>
        <taxon>Eukaryota</taxon>
        <taxon>Fungi</taxon>
        <taxon>Dikarya</taxon>
        <taxon>Basidiomycota</taxon>
        <taxon>Agaricomycotina</taxon>
        <taxon>Agaricomycetes</taxon>
        <taxon>Agaricomycetidae</taxon>
        <taxon>Agaricales</taxon>
        <taxon>Marasmiineae</taxon>
        <taxon>Marasmiaceae</taxon>
        <taxon>Tetrapyrgos</taxon>
    </lineage>
</organism>
<accession>A0A8H5GLE3</accession>
<protein>
    <submittedName>
        <fullName evidence="1">Uncharacterized protein</fullName>
    </submittedName>
</protein>
<dbReference type="Proteomes" id="UP000559256">
    <property type="component" value="Unassembled WGS sequence"/>
</dbReference>
<dbReference type="OrthoDB" id="2953081at2759"/>
<dbReference type="AlphaFoldDB" id="A0A8H5GLE3"/>
<evidence type="ECO:0000313" key="2">
    <source>
        <dbReference type="Proteomes" id="UP000559256"/>
    </source>
</evidence>
<reference evidence="1 2" key="1">
    <citation type="journal article" date="2020" name="ISME J.">
        <title>Uncovering the hidden diversity of litter-decomposition mechanisms in mushroom-forming fungi.</title>
        <authorList>
            <person name="Floudas D."/>
            <person name="Bentzer J."/>
            <person name="Ahren D."/>
            <person name="Johansson T."/>
            <person name="Persson P."/>
            <person name="Tunlid A."/>
        </authorList>
    </citation>
    <scope>NUCLEOTIDE SEQUENCE [LARGE SCALE GENOMIC DNA]</scope>
    <source>
        <strain evidence="1 2">CBS 291.85</strain>
    </source>
</reference>